<protein>
    <submittedName>
        <fullName evidence="2">Putative porin</fullName>
    </submittedName>
</protein>
<dbReference type="EMBL" id="CP031775">
    <property type="protein sequence ID" value="QDZ92690.1"/>
    <property type="molecule type" value="Genomic_DNA"/>
</dbReference>
<dbReference type="SUPFAM" id="SSF56935">
    <property type="entry name" value="Porins"/>
    <property type="match status" value="1"/>
</dbReference>
<organism evidence="2 3">
    <name type="scientific">Shewanella decolorationis</name>
    <dbReference type="NCBI Taxonomy" id="256839"/>
    <lineage>
        <taxon>Bacteria</taxon>
        <taxon>Pseudomonadati</taxon>
        <taxon>Pseudomonadota</taxon>
        <taxon>Gammaproteobacteria</taxon>
        <taxon>Alteromonadales</taxon>
        <taxon>Shewanellaceae</taxon>
        <taxon>Shewanella</taxon>
    </lineage>
</organism>
<dbReference type="AlphaFoldDB" id="A0A5B8R1E8"/>
<evidence type="ECO:0000313" key="3">
    <source>
        <dbReference type="Proteomes" id="UP000321124"/>
    </source>
</evidence>
<sequence length="279" mass="30602">MLINRLNLTLLFALTSTTTLAATDNPYQHDASLEYVGSSEAFDDGTWNTNYRYYFTPVSQDTVPYALSGFLAQTSNIGANYAGFEGDLDAYGVNGQYVFASKWFIGANYQNLSADLFDSDTYGASVGYYFNSTSSVYLGYSSTNQDQDIGFGAKASADLDTFNLGIRSFLPLQTTAGVDLTAQLFFSESDYSLKNTPYGADMSDSNNTTALMLAADWYLTRAWSVGANYSVQEDTDPYGISTAYHWRLTDSFSAIARVSKSFEPDEDGVFLSLGINGRF</sequence>
<dbReference type="Pfam" id="PF16956">
    <property type="entry name" value="Porin_7"/>
    <property type="match status" value="1"/>
</dbReference>
<proteinExistence type="predicted"/>
<keyword evidence="1" id="KW-0732">Signal</keyword>
<gene>
    <name evidence="2" type="ORF">D0436_20705</name>
</gene>
<dbReference type="KEGG" id="sdeo:D0436_20705"/>
<dbReference type="InterPro" id="IPR031593">
    <property type="entry name" value="Porin_7"/>
</dbReference>
<dbReference type="RefSeq" id="WP_208660482.1">
    <property type="nucleotide sequence ID" value="NZ_CP031775.2"/>
</dbReference>
<dbReference type="Proteomes" id="UP000321124">
    <property type="component" value="Chromosome"/>
</dbReference>
<evidence type="ECO:0000313" key="2">
    <source>
        <dbReference type="EMBL" id="QDZ92690.1"/>
    </source>
</evidence>
<reference evidence="2 3" key="1">
    <citation type="journal article" date="2019" name="Ecotoxicol. Environ. Saf.">
        <title>Microbial characterization of heavy metal resistant bacterial strains isolated from an electroplating wastewater treatment plant.</title>
        <authorList>
            <person name="Cai X."/>
            <person name="Zheng X."/>
            <person name="Zhang D."/>
            <person name="Iqbal W."/>
            <person name="Liu C."/>
            <person name="Yang B."/>
            <person name="Zhao X."/>
            <person name="Lu X."/>
            <person name="Mao Y."/>
        </authorList>
    </citation>
    <scope>NUCLEOTIDE SEQUENCE [LARGE SCALE GENOMIC DNA]</scope>
    <source>
        <strain evidence="2 3">Ni1-3</strain>
    </source>
</reference>
<evidence type="ECO:0000256" key="1">
    <source>
        <dbReference type="SAM" id="SignalP"/>
    </source>
</evidence>
<dbReference type="Gene3D" id="2.40.160.20">
    <property type="match status" value="1"/>
</dbReference>
<feature type="signal peptide" evidence="1">
    <location>
        <begin position="1"/>
        <end position="21"/>
    </location>
</feature>
<accession>A0A5B8R1E8</accession>
<name>A0A5B8R1E8_9GAMM</name>
<feature type="chain" id="PRO_5022698660" evidence="1">
    <location>
        <begin position="22"/>
        <end position="279"/>
    </location>
</feature>